<keyword evidence="3" id="KW-1133">Transmembrane helix</keyword>
<keyword evidence="3" id="KW-0812">Transmembrane</keyword>
<dbReference type="GO" id="GO:0000506">
    <property type="term" value="C:glycosylphosphatidylinositol-N-acetylglucosaminyltransferase (GPI-GnT) complex"/>
    <property type="evidence" value="ECO:0007669"/>
    <property type="project" value="InterPro"/>
</dbReference>
<evidence type="ECO:0000256" key="3">
    <source>
        <dbReference type="SAM" id="Phobius"/>
    </source>
</evidence>
<dbReference type="EMBL" id="BFAA01009504">
    <property type="protein sequence ID" value="GCB80034.1"/>
    <property type="molecule type" value="Genomic_DNA"/>
</dbReference>
<evidence type="ECO:0000256" key="2">
    <source>
        <dbReference type="ARBA" id="ARBA00009610"/>
    </source>
</evidence>
<dbReference type="InterPro" id="IPR044215">
    <property type="entry name" value="PIG-H"/>
</dbReference>
<feature type="transmembrane region" description="Helical" evidence="3">
    <location>
        <begin position="46"/>
        <end position="63"/>
    </location>
</feature>
<evidence type="ECO:0000313" key="6">
    <source>
        <dbReference type="Proteomes" id="UP000288216"/>
    </source>
</evidence>
<dbReference type="PANTHER" id="PTHR15231">
    <property type="entry name" value="PHOSPHATIDYLINOSITOL N-ACETYLGLUCOSAMINYLTRANSFERASE SUBUNIT H"/>
    <property type="match status" value="1"/>
</dbReference>
<dbReference type="OMA" id="ECQSHSG"/>
<protein>
    <recommendedName>
        <fullName evidence="4">Phosphatidylinositol N-acetylglucosaminyltransferase subunit H conserved domain-containing protein</fullName>
    </recommendedName>
</protein>
<dbReference type="OrthoDB" id="6256716at2759"/>
<accession>A0A401Q3V9</accession>
<feature type="domain" description="Phosphatidylinositol N-acetylglucosaminyltransferase subunit H conserved" evidence="4">
    <location>
        <begin position="94"/>
        <end position="163"/>
    </location>
</feature>
<reference evidence="5 6" key="1">
    <citation type="journal article" date="2018" name="Nat. Ecol. Evol.">
        <title>Shark genomes provide insights into elasmobranch evolution and the origin of vertebrates.</title>
        <authorList>
            <person name="Hara Y"/>
            <person name="Yamaguchi K"/>
            <person name="Onimaru K"/>
            <person name="Kadota M"/>
            <person name="Koyanagi M"/>
            <person name="Keeley SD"/>
            <person name="Tatsumi K"/>
            <person name="Tanaka K"/>
            <person name="Motone F"/>
            <person name="Kageyama Y"/>
            <person name="Nozu R"/>
            <person name="Adachi N"/>
            <person name="Nishimura O"/>
            <person name="Nakagawa R"/>
            <person name="Tanegashima C"/>
            <person name="Kiyatake I"/>
            <person name="Matsumoto R"/>
            <person name="Murakumo K"/>
            <person name="Nishida K"/>
            <person name="Terakita A"/>
            <person name="Kuratani S"/>
            <person name="Sato K"/>
            <person name="Hyodo S Kuraku.S."/>
        </authorList>
    </citation>
    <scope>NUCLEOTIDE SEQUENCE [LARGE SCALE GENOMIC DNA]</scope>
</reference>
<gene>
    <name evidence="5" type="ORF">scyTo_0016088</name>
</gene>
<evidence type="ECO:0000313" key="5">
    <source>
        <dbReference type="EMBL" id="GCB80034.1"/>
    </source>
</evidence>
<dbReference type="InterPro" id="IPR019328">
    <property type="entry name" value="PIGH-H_dom"/>
</dbReference>
<comment type="caution">
    <text evidence="5">The sequence shown here is derived from an EMBL/GenBank/DDBJ whole genome shotgun (WGS) entry which is preliminary data.</text>
</comment>
<sequence>SHSRWEKMAPDFKDINGRCILLEQNRHSSLCREFTVISPKLSLRTVLVYTAAVWLVAYCIFCVTQNTSVLSASIIVTLLGMILHLHLFKIDQESVLIIGSVGVQMNTLYASGRESVRFIEMKKVKDIVINEAIYMQKVIYYLCILLIDPGNPRGVSEVVPVFQSAKPRLDCLSQVYRSCQEILQQTGRTVNVASVK</sequence>
<comment type="pathway">
    <text evidence="1">Glycolipid biosynthesis; glycosylphosphatidylinositol-anchor biosynthesis.</text>
</comment>
<organism evidence="5 6">
    <name type="scientific">Scyliorhinus torazame</name>
    <name type="common">Cloudy catshark</name>
    <name type="synonym">Catulus torazame</name>
    <dbReference type="NCBI Taxonomy" id="75743"/>
    <lineage>
        <taxon>Eukaryota</taxon>
        <taxon>Metazoa</taxon>
        <taxon>Chordata</taxon>
        <taxon>Craniata</taxon>
        <taxon>Vertebrata</taxon>
        <taxon>Chondrichthyes</taxon>
        <taxon>Elasmobranchii</taxon>
        <taxon>Galeomorphii</taxon>
        <taxon>Galeoidea</taxon>
        <taxon>Carcharhiniformes</taxon>
        <taxon>Scyliorhinidae</taxon>
        <taxon>Scyliorhinus</taxon>
    </lineage>
</organism>
<keyword evidence="3" id="KW-0472">Membrane</keyword>
<dbReference type="GO" id="GO:0006506">
    <property type="term" value="P:GPI anchor biosynthetic process"/>
    <property type="evidence" value="ECO:0007669"/>
    <property type="project" value="UniProtKB-UniPathway"/>
</dbReference>
<comment type="similarity">
    <text evidence="2">Belongs to the PIGH family.</text>
</comment>
<dbReference type="PANTHER" id="PTHR15231:SF1">
    <property type="entry name" value="PHOSPHATIDYLINOSITOL N-ACETYLGLUCOSAMINYLTRANSFERASE SUBUNIT H"/>
    <property type="match status" value="1"/>
</dbReference>
<feature type="transmembrane region" description="Helical" evidence="3">
    <location>
        <begin position="70"/>
        <end position="88"/>
    </location>
</feature>
<feature type="non-terminal residue" evidence="5">
    <location>
        <position position="1"/>
    </location>
</feature>
<evidence type="ECO:0000259" key="4">
    <source>
        <dbReference type="Pfam" id="PF10181"/>
    </source>
</evidence>
<name>A0A401Q3V9_SCYTO</name>
<dbReference type="AlphaFoldDB" id="A0A401Q3V9"/>
<keyword evidence="6" id="KW-1185">Reference proteome</keyword>
<dbReference type="STRING" id="75743.A0A401Q3V9"/>
<evidence type="ECO:0000256" key="1">
    <source>
        <dbReference type="ARBA" id="ARBA00004687"/>
    </source>
</evidence>
<dbReference type="UniPathway" id="UPA00196"/>
<dbReference type="Pfam" id="PF10181">
    <property type="entry name" value="PIG-H"/>
    <property type="match status" value="1"/>
</dbReference>
<proteinExistence type="inferred from homology"/>
<dbReference type="Proteomes" id="UP000288216">
    <property type="component" value="Unassembled WGS sequence"/>
</dbReference>